<gene>
    <name evidence="8" type="ORF">BDV39DRAFT_196592</name>
</gene>
<keyword evidence="9" id="KW-1185">Reference proteome</keyword>
<keyword evidence="8" id="KW-0378">Hydrolase</keyword>
<feature type="domain" description="Tr-type G" evidence="7">
    <location>
        <begin position="96"/>
        <end position="341"/>
    </location>
</feature>
<proteinExistence type="inferred from homology"/>
<keyword evidence="3" id="KW-0547">Nucleotide-binding</keyword>
<dbReference type="Gene3D" id="2.40.30.10">
    <property type="entry name" value="Translation factors"/>
    <property type="match status" value="2"/>
</dbReference>
<dbReference type="InterPro" id="IPR009001">
    <property type="entry name" value="Transl_elong_EF1A/Init_IF2_C"/>
</dbReference>
<dbReference type="CDD" id="cd01883">
    <property type="entry name" value="EF1_alpha"/>
    <property type="match status" value="1"/>
</dbReference>
<name>A0A5N6WRT3_9EURO</name>
<evidence type="ECO:0000256" key="5">
    <source>
        <dbReference type="ARBA" id="ARBA00022917"/>
    </source>
</evidence>
<dbReference type="Pfam" id="PF00009">
    <property type="entry name" value="GTP_EFTU"/>
    <property type="match status" value="1"/>
</dbReference>
<dbReference type="CDD" id="cd03705">
    <property type="entry name" value="EF1_alpha_III"/>
    <property type="match status" value="1"/>
</dbReference>
<dbReference type="PROSITE" id="PS51722">
    <property type="entry name" value="G_TR_2"/>
    <property type="match status" value="1"/>
</dbReference>
<dbReference type="InterPro" id="IPR054696">
    <property type="entry name" value="GTP-eEF1A_C"/>
</dbReference>
<keyword evidence="4" id="KW-0251">Elongation factor</keyword>
<dbReference type="PROSITE" id="PS00301">
    <property type="entry name" value="G_TR_1"/>
    <property type="match status" value="1"/>
</dbReference>
<dbReference type="Proteomes" id="UP000325945">
    <property type="component" value="Unassembled WGS sequence"/>
</dbReference>
<sequence>MHDITRGAMASIGVNVEINTTRALPSRFPHCYNLPSFTLKSQFTHTPPSLSIPGCHSCSCTSTGSVYSTYLVTSILENLFVSFRGLQESIFKPSEKTRITIVVLGHLDHGKSTTTGHMVYKCGASMLFLSSDLLCAGARPHDNHSPQEAAGLGKASFKYAWVLDKLRAERERGITIDISLCTFETPKYAVTVIDAPGHRDYIKNTITGASQADCALLVTSAATDEFEAGVDQGGQSRQHLVLAFTLGVRQLIVAVNKMDTIRWSQDRFNEVVKETAALGKKIGYNPKATAFVPISGFHGDNMLEYSWNMPWFMGWTKETKGGAVKGKTLLDAIDAVEPPSHCYATDKPLRLPIRDVQEVPGIGTVLVGRIETGTITPGMELTIAPTNITAEVLSINSKDEELLAGHAGDHVSVHITEVEEDIRPGYVAGDPNNDPPESVASFNAQVVILNHPGEISPGYIATVDCLTAHIPCRLSRILHKKDRRTGRPTEQSPDSIRAGDCAIVEMVPTKPMCVEPYSEKPCLGRFIIREESCTAPTTHIASIEKNKTKVDAMVSAHSDIMTSRCLPSWLIPLH</sequence>
<accession>A0A5N6WRT3</accession>
<evidence type="ECO:0000259" key="7">
    <source>
        <dbReference type="PROSITE" id="PS51722"/>
    </source>
</evidence>
<dbReference type="InterPro" id="IPR009000">
    <property type="entry name" value="Transl_B-barrel_sf"/>
</dbReference>
<dbReference type="InterPro" id="IPR031157">
    <property type="entry name" value="G_TR_CS"/>
</dbReference>
<evidence type="ECO:0000256" key="3">
    <source>
        <dbReference type="ARBA" id="ARBA00022741"/>
    </source>
</evidence>
<protein>
    <recommendedName>
        <fullName evidence="2">Elongation factor 1-alpha</fullName>
    </recommendedName>
</protein>
<dbReference type="FunFam" id="2.40.30.10:FF:000005">
    <property type="entry name" value="Elongation factor 1-alpha"/>
    <property type="match status" value="1"/>
</dbReference>
<dbReference type="GO" id="GO:0003924">
    <property type="term" value="F:GTPase activity"/>
    <property type="evidence" value="ECO:0007669"/>
    <property type="project" value="InterPro"/>
</dbReference>
<evidence type="ECO:0000256" key="1">
    <source>
        <dbReference type="ARBA" id="ARBA00007249"/>
    </source>
</evidence>
<dbReference type="InterPro" id="IPR000795">
    <property type="entry name" value="T_Tr_GTP-bd_dom"/>
</dbReference>
<organism evidence="8 9">
    <name type="scientific">Aspergillus sergii</name>
    <dbReference type="NCBI Taxonomy" id="1034303"/>
    <lineage>
        <taxon>Eukaryota</taxon>
        <taxon>Fungi</taxon>
        <taxon>Dikarya</taxon>
        <taxon>Ascomycota</taxon>
        <taxon>Pezizomycotina</taxon>
        <taxon>Eurotiomycetes</taxon>
        <taxon>Eurotiomycetidae</taxon>
        <taxon>Eurotiales</taxon>
        <taxon>Aspergillaceae</taxon>
        <taxon>Aspergillus</taxon>
        <taxon>Aspergillus subgen. Circumdati</taxon>
    </lineage>
</organism>
<dbReference type="GO" id="GO:0005525">
    <property type="term" value="F:GTP binding"/>
    <property type="evidence" value="ECO:0007669"/>
    <property type="project" value="UniProtKB-KW"/>
</dbReference>
<dbReference type="InterPro" id="IPR050100">
    <property type="entry name" value="TRAFAC_GTPase_members"/>
</dbReference>
<dbReference type="Gene3D" id="3.40.50.300">
    <property type="entry name" value="P-loop containing nucleotide triphosphate hydrolases"/>
    <property type="match status" value="1"/>
</dbReference>
<evidence type="ECO:0000256" key="6">
    <source>
        <dbReference type="ARBA" id="ARBA00023134"/>
    </source>
</evidence>
<evidence type="ECO:0000256" key="2">
    <source>
        <dbReference type="ARBA" id="ARBA00013870"/>
    </source>
</evidence>
<comment type="similarity">
    <text evidence="1">Belongs to the TRAFAC class translation factor GTPase superfamily. Classic translation factor GTPase family. EF-Tu/EF-1A subfamily.</text>
</comment>
<dbReference type="GO" id="GO:0003746">
    <property type="term" value="F:translation elongation factor activity"/>
    <property type="evidence" value="ECO:0007669"/>
    <property type="project" value="UniProtKB-KW"/>
</dbReference>
<dbReference type="AlphaFoldDB" id="A0A5N6WRT3"/>
<dbReference type="EMBL" id="ML741843">
    <property type="protein sequence ID" value="KAE8322589.1"/>
    <property type="molecule type" value="Genomic_DNA"/>
</dbReference>
<dbReference type="SUPFAM" id="SSF50465">
    <property type="entry name" value="EF-Tu/eEF-1alpha/eIF2-gamma C-terminal domain"/>
    <property type="match status" value="1"/>
</dbReference>
<keyword evidence="5" id="KW-0648">Protein biosynthesis</keyword>
<evidence type="ECO:0000313" key="8">
    <source>
        <dbReference type="EMBL" id="KAE8322589.1"/>
    </source>
</evidence>
<dbReference type="Pfam" id="PF22594">
    <property type="entry name" value="GTP-eEF1A_C"/>
    <property type="match status" value="1"/>
</dbReference>
<dbReference type="SUPFAM" id="SSF50447">
    <property type="entry name" value="Translation proteins"/>
    <property type="match status" value="1"/>
</dbReference>
<reference evidence="9" key="1">
    <citation type="submission" date="2019-04" db="EMBL/GenBank/DDBJ databases">
        <title>Friends and foes A comparative genomics studyof 23 Aspergillus species from section Flavi.</title>
        <authorList>
            <consortium name="DOE Joint Genome Institute"/>
            <person name="Kjaerbolling I."/>
            <person name="Vesth T."/>
            <person name="Frisvad J.C."/>
            <person name="Nybo J.L."/>
            <person name="Theobald S."/>
            <person name="Kildgaard S."/>
            <person name="Isbrandt T."/>
            <person name="Kuo A."/>
            <person name="Sato A."/>
            <person name="Lyhne E.K."/>
            <person name="Kogle M.E."/>
            <person name="Wiebenga A."/>
            <person name="Kun R.S."/>
            <person name="Lubbers R.J."/>
            <person name="Makela M.R."/>
            <person name="Barry K."/>
            <person name="Chovatia M."/>
            <person name="Clum A."/>
            <person name="Daum C."/>
            <person name="Haridas S."/>
            <person name="He G."/>
            <person name="LaButti K."/>
            <person name="Lipzen A."/>
            <person name="Mondo S."/>
            <person name="Riley R."/>
            <person name="Salamov A."/>
            <person name="Simmons B.A."/>
            <person name="Magnuson J.K."/>
            <person name="Henrissat B."/>
            <person name="Mortensen U.H."/>
            <person name="Larsen T.O."/>
            <person name="Devries R.P."/>
            <person name="Grigoriev I.V."/>
            <person name="Machida M."/>
            <person name="Baker S.E."/>
            <person name="Andersen M.R."/>
        </authorList>
    </citation>
    <scope>NUCLEOTIDE SEQUENCE [LARGE SCALE GENOMIC DNA]</scope>
    <source>
        <strain evidence="9">CBS 130017</strain>
    </source>
</reference>
<dbReference type="PRINTS" id="PR00315">
    <property type="entry name" value="ELONGATNFCT"/>
</dbReference>
<evidence type="ECO:0000313" key="9">
    <source>
        <dbReference type="Proteomes" id="UP000325945"/>
    </source>
</evidence>
<evidence type="ECO:0000256" key="4">
    <source>
        <dbReference type="ARBA" id="ARBA00022768"/>
    </source>
</evidence>
<keyword evidence="6" id="KW-0342">GTP-binding</keyword>
<dbReference type="PANTHER" id="PTHR23115">
    <property type="entry name" value="TRANSLATION FACTOR"/>
    <property type="match status" value="1"/>
</dbReference>
<dbReference type="SUPFAM" id="SSF52540">
    <property type="entry name" value="P-loop containing nucleoside triphosphate hydrolases"/>
    <property type="match status" value="1"/>
</dbReference>
<dbReference type="InterPro" id="IPR027417">
    <property type="entry name" value="P-loop_NTPase"/>
</dbReference>